<comment type="similarity">
    <text evidence="5">Belongs to the MIP/aquaporin (TC 1.A.8) family.</text>
</comment>
<evidence type="ECO:0000256" key="1">
    <source>
        <dbReference type="ARBA" id="ARBA00004141"/>
    </source>
</evidence>
<organism evidence="6">
    <name type="scientific">Magallana gigas</name>
    <name type="common">Pacific oyster</name>
    <name type="synonym">Crassostrea gigas</name>
    <dbReference type="NCBI Taxonomy" id="29159"/>
    <lineage>
        <taxon>Eukaryota</taxon>
        <taxon>Metazoa</taxon>
        <taxon>Spiralia</taxon>
        <taxon>Lophotrochozoa</taxon>
        <taxon>Mollusca</taxon>
        <taxon>Bivalvia</taxon>
        <taxon>Autobranchia</taxon>
        <taxon>Pteriomorphia</taxon>
        <taxon>Ostreida</taxon>
        <taxon>Ostreoidea</taxon>
        <taxon>Ostreidae</taxon>
        <taxon>Magallana</taxon>
    </lineage>
</organism>
<dbReference type="HOGENOM" id="CLU_020019_3_3_1"/>
<dbReference type="EMBL" id="JH816998">
    <property type="protein sequence ID" value="EKC40657.1"/>
    <property type="molecule type" value="Genomic_DNA"/>
</dbReference>
<dbReference type="GO" id="GO:0005886">
    <property type="term" value="C:plasma membrane"/>
    <property type="evidence" value="ECO:0007669"/>
    <property type="project" value="TreeGrafter"/>
</dbReference>
<dbReference type="InterPro" id="IPR034294">
    <property type="entry name" value="Aquaporin_transptr"/>
</dbReference>
<keyword evidence="5" id="KW-0813">Transport</keyword>
<dbReference type="InterPro" id="IPR000425">
    <property type="entry name" value="MIP"/>
</dbReference>
<dbReference type="GO" id="GO:0015250">
    <property type="term" value="F:water channel activity"/>
    <property type="evidence" value="ECO:0007669"/>
    <property type="project" value="TreeGrafter"/>
</dbReference>
<dbReference type="InterPro" id="IPR023271">
    <property type="entry name" value="Aquaporin-like"/>
</dbReference>
<dbReference type="PRINTS" id="PR00783">
    <property type="entry name" value="MINTRINSICP"/>
</dbReference>
<dbReference type="Pfam" id="PF00230">
    <property type="entry name" value="MIP"/>
    <property type="match status" value="1"/>
</dbReference>
<sequence>MDKYIRPTLAEFVGTALYVFVVCLFPPRVEASTILPAGVLQGCVYACLILGPGKISGGYFNPVITASVTLCGGVTVRVALCYFFAQILGGLTGAALSLAILPSDMYSLYLGGSTTLVNGTEPGWGLLAEGILTFILVLTVLMVTVDENKQQLSPLVTGLSIVVGVMAGASLTGGSMNPTRSLGPAVCYSLHQDSSYVWNYHYIYWVGPAAGRWWQPLCLGKSALFSQTQKLNLQKYEI</sequence>
<evidence type="ECO:0000256" key="5">
    <source>
        <dbReference type="RuleBase" id="RU000477"/>
    </source>
</evidence>
<keyword evidence="4" id="KW-0472">Membrane</keyword>
<proteinExistence type="inferred from homology"/>
<keyword evidence="3" id="KW-1133">Transmembrane helix</keyword>
<dbReference type="PANTHER" id="PTHR19139">
    <property type="entry name" value="AQUAPORIN TRANSPORTER"/>
    <property type="match status" value="1"/>
</dbReference>
<dbReference type="InParanoid" id="K1QUZ8"/>
<protein>
    <submittedName>
        <fullName evidence="6">Aquaporin-8</fullName>
    </submittedName>
</protein>
<name>K1QUZ8_MAGGI</name>
<keyword evidence="2 5" id="KW-0812">Transmembrane</keyword>
<accession>K1QUZ8</accession>
<dbReference type="Gene3D" id="1.20.1080.10">
    <property type="entry name" value="Glycerol uptake facilitator protein"/>
    <property type="match status" value="1"/>
</dbReference>
<evidence type="ECO:0000256" key="4">
    <source>
        <dbReference type="ARBA" id="ARBA00023136"/>
    </source>
</evidence>
<comment type="subcellular location">
    <subcellularLocation>
        <location evidence="1">Membrane</location>
        <topology evidence="1">Multi-pass membrane protein</topology>
    </subcellularLocation>
</comment>
<dbReference type="AlphaFoldDB" id="K1QUZ8"/>
<dbReference type="PANTHER" id="PTHR19139:SF284">
    <property type="entry name" value="AQUAPORIN"/>
    <property type="match status" value="1"/>
</dbReference>
<dbReference type="SUPFAM" id="SSF81338">
    <property type="entry name" value="Aquaporin-like"/>
    <property type="match status" value="1"/>
</dbReference>
<evidence type="ECO:0000256" key="2">
    <source>
        <dbReference type="ARBA" id="ARBA00022692"/>
    </source>
</evidence>
<gene>
    <name evidence="6" type="ORF">CGI_10018625</name>
</gene>
<evidence type="ECO:0000256" key="3">
    <source>
        <dbReference type="ARBA" id="ARBA00022989"/>
    </source>
</evidence>
<reference evidence="6" key="1">
    <citation type="journal article" date="2012" name="Nature">
        <title>The oyster genome reveals stress adaptation and complexity of shell formation.</title>
        <authorList>
            <person name="Zhang G."/>
            <person name="Fang X."/>
            <person name="Guo X."/>
            <person name="Li L."/>
            <person name="Luo R."/>
            <person name="Xu F."/>
            <person name="Yang P."/>
            <person name="Zhang L."/>
            <person name="Wang X."/>
            <person name="Qi H."/>
            <person name="Xiong Z."/>
            <person name="Que H."/>
            <person name="Xie Y."/>
            <person name="Holland P.W."/>
            <person name="Paps J."/>
            <person name="Zhu Y."/>
            <person name="Wu F."/>
            <person name="Chen Y."/>
            <person name="Wang J."/>
            <person name="Peng C."/>
            <person name="Meng J."/>
            <person name="Yang L."/>
            <person name="Liu J."/>
            <person name="Wen B."/>
            <person name="Zhang N."/>
            <person name="Huang Z."/>
            <person name="Zhu Q."/>
            <person name="Feng Y."/>
            <person name="Mount A."/>
            <person name="Hedgecock D."/>
            <person name="Xu Z."/>
            <person name="Liu Y."/>
            <person name="Domazet-Loso T."/>
            <person name="Du Y."/>
            <person name="Sun X."/>
            <person name="Zhang S."/>
            <person name="Liu B."/>
            <person name="Cheng P."/>
            <person name="Jiang X."/>
            <person name="Li J."/>
            <person name="Fan D."/>
            <person name="Wang W."/>
            <person name="Fu W."/>
            <person name="Wang T."/>
            <person name="Wang B."/>
            <person name="Zhang J."/>
            <person name="Peng Z."/>
            <person name="Li Y."/>
            <person name="Li N."/>
            <person name="Wang J."/>
            <person name="Chen M."/>
            <person name="He Y."/>
            <person name="Tan F."/>
            <person name="Song X."/>
            <person name="Zheng Q."/>
            <person name="Huang R."/>
            <person name="Yang H."/>
            <person name="Du X."/>
            <person name="Chen L."/>
            <person name="Yang M."/>
            <person name="Gaffney P.M."/>
            <person name="Wang S."/>
            <person name="Luo L."/>
            <person name="She Z."/>
            <person name="Ming Y."/>
            <person name="Huang W."/>
            <person name="Zhang S."/>
            <person name="Huang B."/>
            <person name="Zhang Y."/>
            <person name="Qu T."/>
            <person name="Ni P."/>
            <person name="Miao G."/>
            <person name="Wang J."/>
            <person name="Wang Q."/>
            <person name="Steinberg C.E."/>
            <person name="Wang H."/>
            <person name="Li N."/>
            <person name="Qian L."/>
            <person name="Zhang G."/>
            <person name="Li Y."/>
            <person name="Yang H."/>
            <person name="Liu X."/>
            <person name="Wang J."/>
            <person name="Yin Y."/>
            <person name="Wang J."/>
        </authorList>
    </citation>
    <scope>NUCLEOTIDE SEQUENCE [LARGE SCALE GENOMIC DNA]</scope>
    <source>
        <strain evidence="6">05x7-T-G4-1.051#20</strain>
    </source>
</reference>
<evidence type="ECO:0000313" key="6">
    <source>
        <dbReference type="EMBL" id="EKC40657.1"/>
    </source>
</evidence>